<protein>
    <recommendedName>
        <fullName evidence="1">Serine aminopeptidase S33 domain-containing protein</fullName>
    </recommendedName>
</protein>
<dbReference type="PIRSF" id="PIRSF037442">
    <property type="entry name" value="UCP037442_abhydr"/>
    <property type="match status" value="1"/>
</dbReference>
<dbReference type="AlphaFoldDB" id="A0A5S9PXF0"/>
<gene>
    <name evidence="2" type="ORF">STARVERO_03693</name>
</gene>
<evidence type="ECO:0000313" key="2">
    <source>
        <dbReference type="EMBL" id="CAA0109123.1"/>
    </source>
</evidence>
<dbReference type="EMBL" id="CACSAS010000001">
    <property type="protein sequence ID" value="CAA0109123.1"/>
    <property type="molecule type" value="Genomic_DNA"/>
</dbReference>
<dbReference type="SUPFAM" id="SSF53474">
    <property type="entry name" value="alpha/beta-Hydrolases"/>
    <property type="match status" value="1"/>
</dbReference>
<proteinExistence type="predicted"/>
<keyword evidence="3" id="KW-1185">Reference proteome</keyword>
<evidence type="ECO:0000259" key="1">
    <source>
        <dbReference type="Pfam" id="PF12146"/>
    </source>
</evidence>
<dbReference type="Pfam" id="PF12146">
    <property type="entry name" value="Hydrolase_4"/>
    <property type="match status" value="1"/>
</dbReference>
<organism evidence="2 3">
    <name type="scientific">Starkeya nomas</name>
    <dbReference type="NCBI Taxonomy" id="2666134"/>
    <lineage>
        <taxon>Bacteria</taxon>
        <taxon>Pseudomonadati</taxon>
        <taxon>Pseudomonadota</taxon>
        <taxon>Alphaproteobacteria</taxon>
        <taxon>Hyphomicrobiales</taxon>
        <taxon>Xanthobacteraceae</taxon>
        <taxon>Starkeya</taxon>
    </lineage>
</organism>
<sequence length="325" mass="36122">MSTGSPIAEIEPRSVAIACRDGVVLGGHFWPAQGRAPLGAVVINPATGVLARYYHRYARFLAGHGFDVLTFDYRGIGLSRPTGLRGCGYRWRDWGEQDVDAALRFMAEESPTGPLMVVGHSIGGFLPGLAESGRRIGRMLTVGAQYAWWMDYAPRRRLGLLWRWHLVMPAATLLCGYFPGRRLGWLEDLPAGVAREWSFRGPRFETSHPRGKRAEVLSRMAGVRASILAVSASDDEFGTIPALRRALSYYTGAGRTQVQIDPVDYGRETIGHFQLFHDSHAAGFWLDTLIWLRDGRNPWPRRVVEELGGAPDAPPIHSELEMVSR</sequence>
<feature type="domain" description="Serine aminopeptidase S33" evidence="1">
    <location>
        <begin position="37"/>
        <end position="126"/>
    </location>
</feature>
<reference evidence="2 3" key="1">
    <citation type="submission" date="2019-12" db="EMBL/GenBank/DDBJ databases">
        <authorList>
            <person name="Reyes-Prieto M."/>
        </authorList>
    </citation>
    <scope>NUCLEOTIDE SEQUENCE [LARGE SCALE GENOMIC DNA]</scope>
    <source>
        <strain evidence="2">HF14-78462</strain>
    </source>
</reference>
<accession>A0A5S9PXF0</accession>
<dbReference type="InterPro" id="IPR029058">
    <property type="entry name" value="AB_hydrolase_fold"/>
</dbReference>
<dbReference type="Proteomes" id="UP000433050">
    <property type="component" value="Unassembled WGS sequence"/>
</dbReference>
<dbReference type="InterPro" id="IPR017208">
    <property type="entry name" value="UCP037442_abhydr"/>
</dbReference>
<dbReference type="Gene3D" id="3.40.50.1820">
    <property type="entry name" value="alpha/beta hydrolase"/>
    <property type="match status" value="1"/>
</dbReference>
<evidence type="ECO:0000313" key="3">
    <source>
        <dbReference type="Proteomes" id="UP000433050"/>
    </source>
</evidence>
<dbReference type="InterPro" id="IPR022742">
    <property type="entry name" value="Hydrolase_4"/>
</dbReference>
<name>A0A5S9PXF0_9HYPH</name>
<dbReference type="RefSeq" id="WP_200837863.1">
    <property type="nucleotide sequence ID" value="NZ_CACSAS010000001.1"/>
</dbReference>